<keyword evidence="1" id="KW-0560">Oxidoreductase</keyword>
<dbReference type="Gene3D" id="1.20.910.10">
    <property type="entry name" value="Heme oxygenase-like"/>
    <property type="match status" value="1"/>
</dbReference>
<comment type="caution">
    <text evidence="1">The sequence shown here is derived from an EMBL/GenBank/DDBJ whole genome shotgun (WGS) entry which is preliminary data.</text>
</comment>
<gene>
    <name evidence="1" type="ORF">ACFOEK_01365</name>
</gene>
<sequence length="290" mass="32976">MMLTQQHLYHYNREQVVHAKAHQSSYLEFEAQWINSALASLAPTPEIENYSDLVDEVNQFIAQESSEEPESALFVSEHMSLEQFRILVQEFALDGLTEAQIFYAIMPRLTLAAQMPMLRILIDEFGSANPAKTHTMLYQKLLQELGMPDDAAFYFDKIESSSYAFVNMFYWLTLRADDASYFVGALTYLESIIPSVFPCYTQACTRLGIENHHYYSEHCHIDDFHAKECFRLLKAMNQSNSLNFSKAWDGVRLASLVTNQAFEQAVLKAQGLHSNGHESASSAVQSKVAL</sequence>
<dbReference type="SUPFAM" id="SSF48613">
    <property type="entry name" value="Heme oxygenase-like"/>
    <property type="match status" value="1"/>
</dbReference>
<name>A0ABV7H7C0_9GAMM</name>
<proteinExistence type="predicted"/>
<dbReference type="Proteomes" id="UP001595476">
    <property type="component" value="Unassembled WGS sequence"/>
</dbReference>
<evidence type="ECO:0000313" key="1">
    <source>
        <dbReference type="EMBL" id="MFC3149670.1"/>
    </source>
</evidence>
<dbReference type="SMART" id="SM01236">
    <property type="entry name" value="Haem_oxygenase_2"/>
    <property type="match status" value="1"/>
</dbReference>
<reference evidence="2" key="1">
    <citation type="journal article" date="2019" name="Int. J. Syst. Evol. Microbiol.">
        <title>The Global Catalogue of Microorganisms (GCM) 10K type strain sequencing project: providing services to taxonomists for standard genome sequencing and annotation.</title>
        <authorList>
            <consortium name="The Broad Institute Genomics Platform"/>
            <consortium name="The Broad Institute Genome Sequencing Center for Infectious Disease"/>
            <person name="Wu L."/>
            <person name="Ma J."/>
        </authorList>
    </citation>
    <scope>NUCLEOTIDE SEQUENCE [LARGE SCALE GENOMIC DNA]</scope>
    <source>
        <strain evidence="2">KCTC 52438</strain>
    </source>
</reference>
<accession>A0ABV7H7C0</accession>
<dbReference type="EMBL" id="JBHRSZ010000001">
    <property type="protein sequence ID" value="MFC3149670.1"/>
    <property type="molecule type" value="Genomic_DNA"/>
</dbReference>
<dbReference type="InterPro" id="IPR016084">
    <property type="entry name" value="Haem_Oase-like_multi-hlx"/>
</dbReference>
<dbReference type="Pfam" id="PF14518">
    <property type="entry name" value="Haem_oxygenas_2"/>
    <property type="match status" value="1"/>
</dbReference>
<keyword evidence="2" id="KW-1185">Reference proteome</keyword>
<dbReference type="GO" id="GO:0016491">
    <property type="term" value="F:oxidoreductase activity"/>
    <property type="evidence" value="ECO:0007669"/>
    <property type="project" value="UniProtKB-KW"/>
</dbReference>
<dbReference type="EC" id="1.-.-.-" evidence="1"/>
<evidence type="ECO:0000313" key="2">
    <source>
        <dbReference type="Proteomes" id="UP001595476"/>
    </source>
</evidence>
<protein>
    <submittedName>
        <fullName evidence="1">Iron-containing redox enzyme family protein</fullName>
        <ecNumber evidence="1">1.-.-.-</ecNumber>
    </submittedName>
</protein>
<organism evidence="1 2">
    <name type="scientific">Litoribrevibacter euphylliae</name>
    <dbReference type="NCBI Taxonomy" id="1834034"/>
    <lineage>
        <taxon>Bacteria</taxon>
        <taxon>Pseudomonadati</taxon>
        <taxon>Pseudomonadota</taxon>
        <taxon>Gammaproteobacteria</taxon>
        <taxon>Oceanospirillales</taxon>
        <taxon>Oceanospirillaceae</taxon>
        <taxon>Litoribrevibacter</taxon>
    </lineage>
</organism>
<dbReference type="RefSeq" id="WP_386715029.1">
    <property type="nucleotide sequence ID" value="NZ_JBHRSZ010000001.1"/>
</dbReference>